<dbReference type="SUPFAM" id="SSF160443">
    <property type="entry name" value="SMR domain-like"/>
    <property type="match status" value="1"/>
</dbReference>
<feature type="region of interest" description="Disordered" evidence="1">
    <location>
        <begin position="130"/>
        <end position="159"/>
    </location>
</feature>
<evidence type="ECO:0000313" key="3">
    <source>
        <dbReference type="EMBL" id="KAG6115108.1"/>
    </source>
</evidence>
<dbReference type="AlphaFoldDB" id="A0A9P7Q1H1"/>
<evidence type="ECO:0000313" key="4">
    <source>
        <dbReference type="Proteomes" id="UP000732380"/>
    </source>
</evidence>
<dbReference type="InterPro" id="IPR058864">
    <property type="entry name" value="UBA_10"/>
</dbReference>
<dbReference type="EMBL" id="SRQM01000240">
    <property type="protein sequence ID" value="KAG6115108.1"/>
    <property type="molecule type" value="Genomic_DNA"/>
</dbReference>
<dbReference type="Gene3D" id="3.30.1370.110">
    <property type="match status" value="1"/>
</dbReference>
<organism evidence="3 4">
    <name type="scientific">Claviceps humidiphila</name>
    <dbReference type="NCBI Taxonomy" id="1294629"/>
    <lineage>
        <taxon>Eukaryota</taxon>
        <taxon>Fungi</taxon>
        <taxon>Dikarya</taxon>
        <taxon>Ascomycota</taxon>
        <taxon>Pezizomycotina</taxon>
        <taxon>Sordariomycetes</taxon>
        <taxon>Hypocreomycetidae</taxon>
        <taxon>Hypocreales</taxon>
        <taxon>Clavicipitaceae</taxon>
        <taxon>Claviceps</taxon>
    </lineage>
</organism>
<evidence type="ECO:0000259" key="2">
    <source>
        <dbReference type="PROSITE" id="PS50828"/>
    </source>
</evidence>
<dbReference type="PROSITE" id="PS50828">
    <property type="entry name" value="SMR"/>
    <property type="match status" value="1"/>
</dbReference>
<dbReference type="SMART" id="SM00463">
    <property type="entry name" value="SMR"/>
    <property type="match status" value="1"/>
</dbReference>
<dbReference type="InterPro" id="IPR052772">
    <property type="entry name" value="Endo/PolyKinase_Domain-Protein"/>
</dbReference>
<gene>
    <name evidence="3" type="ORF">E4U13_003042</name>
</gene>
<reference evidence="3 4" key="1">
    <citation type="journal article" date="2020" name="bioRxiv">
        <title>Whole genome comparisons of ergot fungi reveals the divergence and evolution of species within the genus Claviceps are the result of varying mechanisms driving genome evolution and host range expansion.</title>
        <authorList>
            <person name="Wyka S.A."/>
            <person name="Mondo S.J."/>
            <person name="Liu M."/>
            <person name="Dettman J."/>
            <person name="Nalam V."/>
            <person name="Broders K.D."/>
        </authorList>
    </citation>
    <scope>NUCLEOTIDE SEQUENCE [LARGE SCALE GENOMIC DNA]</scope>
    <source>
        <strain evidence="3 4">LM576</strain>
    </source>
</reference>
<dbReference type="Pfam" id="PF26286">
    <property type="entry name" value="UBA_10"/>
    <property type="match status" value="1"/>
</dbReference>
<dbReference type="GO" id="GO:0004519">
    <property type="term" value="F:endonuclease activity"/>
    <property type="evidence" value="ECO:0007669"/>
    <property type="project" value="TreeGrafter"/>
</dbReference>
<feature type="compositionally biased region" description="Low complexity" evidence="1">
    <location>
        <begin position="131"/>
        <end position="141"/>
    </location>
</feature>
<protein>
    <recommendedName>
        <fullName evidence="2">Smr domain-containing protein</fullName>
    </recommendedName>
</protein>
<evidence type="ECO:0000256" key="1">
    <source>
        <dbReference type="SAM" id="MobiDB-lite"/>
    </source>
</evidence>
<keyword evidence="4" id="KW-1185">Reference proteome</keyword>
<dbReference type="GO" id="GO:0005634">
    <property type="term" value="C:nucleus"/>
    <property type="evidence" value="ECO:0007669"/>
    <property type="project" value="TreeGrafter"/>
</dbReference>
<proteinExistence type="predicted"/>
<accession>A0A9P7Q1H1</accession>
<feature type="compositionally biased region" description="Low complexity" evidence="1">
    <location>
        <begin position="253"/>
        <end position="265"/>
    </location>
</feature>
<feature type="region of interest" description="Disordered" evidence="1">
    <location>
        <begin position="239"/>
        <end position="275"/>
    </location>
</feature>
<dbReference type="PANTHER" id="PTHR46535:SF1">
    <property type="entry name" value="NEDD4-BINDING PROTEIN 2"/>
    <property type="match status" value="1"/>
</dbReference>
<feature type="domain" description="Smr" evidence="2">
    <location>
        <begin position="496"/>
        <end position="580"/>
    </location>
</feature>
<dbReference type="CDD" id="cd14279">
    <property type="entry name" value="CUE"/>
    <property type="match status" value="1"/>
</dbReference>
<dbReference type="PANTHER" id="PTHR46535">
    <property type="entry name" value="NEDD4-BINDING PROTEIN 2"/>
    <property type="match status" value="1"/>
</dbReference>
<dbReference type="InterPro" id="IPR036063">
    <property type="entry name" value="Smr_dom_sf"/>
</dbReference>
<name>A0A9P7Q1H1_9HYPO</name>
<feature type="compositionally biased region" description="Polar residues" evidence="1">
    <location>
        <begin position="142"/>
        <end position="154"/>
    </location>
</feature>
<dbReference type="Proteomes" id="UP000732380">
    <property type="component" value="Unassembled WGS sequence"/>
</dbReference>
<sequence>MPSKLCAVHTNAALVFAENSGPVSVAQALITIYVPAATYNMTSQNDSELLQELVDSFHTLLDEALIVAIAGDFELKDPSAYAKARSTLEDLAQSVPSEEVSGFNPSGLIFDAEEGIGHQNAHLDRLDHVDTSTTSASHTTSQVYATDKSSTDASSHVPDSPRLALRLTSFNKDSEEDKLLVLQSMFAELKPYDVSYALKKADGDFQMALDDLLNIQYLQSTGQQLKGVDGFFVTESKAGKRKRKKKGDQKVASSDSDLSGSTSMSNQTSATESQDEVQYIADRFGVRSDEVTPIYRNCESSQGATVVKLLEQYISHGVETQDQAGKETSDTLIKKYRHVPPEFMPTIVHVSGSIPQFAEDIAALLNKHFSKPTKAKKIDLAYRLTPLPQGEIEGSQYLSPGAANAARTGPAATSSTSLNAKSVAEALGRADIYHQARRDAASSAAQLHRRGASSPLYRQAAGYYADRAREQARYAQSATSTAADLLVDEQSTRRSIDLHGVLVHDGVRIARQKVQDWWQGLGEMRARKAREQGGFTVITGLGRHSAGGVSQLRQCVAAALLQDGWKVSVETGKFVVLGRR</sequence>
<dbReference type="InterPro" id="IPR002625">
    <property type="entry name" value="Smr_dom"/>
</dbReference>
<comment type="caution">
    <text evidence="3">The sequence shown here is derived from an EMBL/GenBank/DDBJ whole genome shotgun (WGS) entry which is preliminary data.</text>
</comment>